<dbReference type="Gene3D" id="1.10.238.10">
    <property type="entry name" value="EF-hand"/>
    <property type="match status" value="3"/>
</dbReference>
<evidence type="ECO:0000256" key="8">
    <source>
        <dbReference type="ARBA" id="ARBA00023203"/>
    </source>
</evidence>
<sequence length="1267" mass="133821">MATDSNFGGGAPNLNLSPEEKRVYGLLFRQADTESVGVVTGEVAVQFFEKTRLDSRILGEVWQIADRENRGFLEATGFGVALRLIGHAQAGREPTSELALQQGPLPKFDGINIGPPPASPAPLQQQASGTGPIRIPPLTPEKVSQYAAIFENQSLQNGILPGGPAKTIFEKSQLPNEVLGRIWQLADTEQRGGLVLTEFVIAMHLLTSMKTGALRALPSILPAPLYEAATRRGPPASRQSPTITGAQVSAIPRQLSGSAQPRTSSPLGRPPLGPQGLGIAPQATGSDWLVAPGDKAKYDQFYADLDKTNKGYITGEEAVPFLSQSKLSEDALAQVWDLADINSEGRLTKDTFAVAMYLIRQHRTKGGPLPTTLPLNLVPPSLRNRMESSPFAPPTPVAAPAPAPAPIQPPPQPKSALDDLFGLDASPSPAPGSSSLSPQGTGTGTRIPGGEGFSGVKAASPIQTSPTGNTFKPFIPSSTFGKTLTAQDTGGSGTSSQAAKLQPSNMEDLLGDNDPEISKKLTNETAELANLSNQIGSLSKQMQQVQGQRSTTQNEINQASEQKRNFEQRLSQLRTLYEKEAKDVRALEEQLKTIREETRKLTNDMVSIDGNYQDLVGQHRQLSQALQTDQQENTTLKQRISAVNSEIAQLKPQIEKLKSEARQQKGLVAINKKQLATVEGERDKLQTEADDLTKSNEELARQASASSPVAAPAQVASPAPSATSANNPFFRRTGSSDIMGAFSSPPAKPYNEKSFDDIFGPPVASSSTPPPVTTFKKQNTGNSSVSIGSFGTPTGSSPTASRQGTFNLDATPTSDSRQPSSAFPPLSETSESSAPPRPTTSPFPSALEPAPTGLSATSAPEANQSLTSPHNEVKDAASTNGSLPGAFPDEIPTPNAPVTTFHSHRDSDPFAGMKDTGNAKMDFDSAFASFPGSSSKTQEKPGKDSSNAFSSFNTEFPPISELERDDESDSASEGNRFDDDFTPASPPRKTAGENDTANVPSSPNATKSTAASPTASTSENTAAKSHTPQPSNLSGLSAFPEPPKLSPSLPSPTKSGSPFAPASSTTTNTAPVASKSAFDELDDDFEGLEDAKEGSADDEFANVSRSNLDDFHPAFDSSPPPSQPRTESTNVSNAFGTESSYDFGNVSTASTGTASATPVANTSTTAGSAKNPTPPNNDEWDALFTDLPPAKDSSTERSTEESRSPTQNLSTERPGFAGRALTDEGKHDDPMVKNLTGMGYSRADAVSALEKYDYNLERAANFLASQT</sequence>
<feature type="region of interest" description="Disordered" evidence="11">
    <location>
        <begin position="697"/>
        <end position="1233"/>
    </location>
</feature>
<keyword evidence="8" id="KW-0009">Actin-binding</keyword>
<feature type="compositionally biased region" description="Polar residues" evidence="11">
    <location>
        <begin position="1158"/>
        <end position="1171"/>
    </location>
</feature>
<dbReference type="InterPro" id="IPR015940">
    <property type="entry name" value="UBA"/>
</dbReference>
<feature type="compositionally biased region" description="Low complexity" evidence="11">
    <location>
        <begin position="1046"/>
        <end position="1074"/>
    </location>
</feature>
<protein>
    <submittedName>
        <fullName evidence="15">Uncharacterized protein</fullName>
    </submittedName>
</protein>
<feature type="region of interest" description="Disordered" evidence="11">
    <location>
        <begin position="539"/>
        <end position="564"/>
    </location>
</feature>
<dbReference type="GO" id="GO:0010008">
    <property type="term" value="C:endosome membrane"/>
    <property type="evidence" value="ECO:0007669"/>
    <property type="project" value="UniProtKB-SubCell"/>
</dbReference>
<feature type="compositionally biased region" description="Pro residues" evidence="11">
    <location>
        <begin position="391"/>
        <end position="413"/>
    </location>
</feature>
<feature type="compositionally biased region" description="Low complexity" evidence="11">
    <location>
        <begin position="1147"/>
        <end position="1157"/>
    </location>
</feature>
<feature type="compositionally biased region" description="Gly residues" evidence="11">
    <location>
        <begin position="441"/>
        <end position="453"/>
    </location>
</feature>
<evidence type="ECO:0000256" key="2">
    <source>
        <dbReference type="ARBA" id="ARBA00004134"/>
    </source>
</evidence>
<dbReference type="Proteomes" id="UP001148614">
    <property type="component" value="Unassembled WGS sequence"/>
</dbReference>
<feature type="compositionally biased region" description="Acidic residues" evidence="11">
    <location>
        <begin position="1079"/>
        <end position="1088"/>
    </location>
</feature>
<keyword evidence="6" id="KW-0967">Endosome</keyword>
<evidence type="ECO:0000256" key="5">
    <source>
        <dbReference type="ARBA" id="ARBA00022583"/>
    </source>
</evidence>
<feature type="compositionally biased region" description="Low complexity" evidence="11">
    <location>
        <begin position="1000"/>
        <end position="1023"/>
    </location>
</feature>
<dbReference type="GO" id="GO:0005886">
    <property type="term" value="C:plasma membrane"/>
    <property type="evidence" value="ECO:0007669"/>
    <property type="project" value="UniProtKB-SubCell"/>
</dbReference>
<feature type="compositionally biased region" description="Polar residues" evidence="11">
    <location>
        <begin position="854"/>
        <end position="870"/>
    </location>
</feature>
<feature type="region of interest" description="Disordered" evidence="11">
    <location>
        <begin position="231"/>
        <end position="272"/>
    </location>
</feature>
<feature type="compositionally biased region" description="Polar residues" evidence="11">
    <location>
        <begin position="461"/>
        <end position="505"/>
    </location>
</feature>
<feature type="compositionally biased region" description="Basic and acidic residues" evidence="11">
    <location>
        <begin position="1193"/>
        <end position="1203"/>
    </location>
</feature>
<feature type="compositionally biased region" description="Low complexity" evidence="11">
    <location>
        <begin position="422"/>
        <end position="438"/>
    </location>
</feature>
<evidence type="ECO:0000259" key="12">
    <source>
        <dbReference type="PROSITE" id="PS50030"/>
    </source>
</evidence>
<dbReference type="SUPFAM" id="SSF46934">
    <property type="entry name" value="UBA-like"/>
    <property type="match status" value="1"/>
</dbReference>
<evidence type="ECO:0000256" key="9">
    <source>
        <dbReference type="ARBA" id="ARBA00023212"/>
    </source>
</evidence>
<dbReference type="InterPro" id="IPR002048">
    <property type="entry name" value="EF_hand_dom"/>
</dbReference>
<keyword evidence="9" id="KW-0206">Cytoskeleton</keyword>
<dbReference type="PANTHER" id="PTHR11216">
    <property type="entry name" value="EH DOMAIN"/>
    <property type="match status" value="1"/>
</dbReference>
<feature type="domain" description="EH" evidence="13">
    <location>
        <begin position="294"/>
        <end position="384"/>
    </location>
</feature>
<feature type="compositionally biased region" description="Polar residues" evidence="11">
    <location>
        <begin position="539"/>
        <end position="560"/>
    </location>
</feature>
<evidence type="ECO:0000313" key="15">
    <source>
        <dbReference type="EMBL" id="KAJ3580007.1"/>
    </source>
</evidence>
<proteinExistence type="predicted"/>
<gene>
    <name evidence="15" type="ORF">NPX13_g560</name>
</gene>
<dbReference type="SMART" id="SM00027">
    <property type="entry name" value="EH"/>
    <property type="match status" value="3"/>
</dbReference>
<keyword evidence="5" id="KW-0254">Endocytosis</keyword>
<feature type="compositionally biased region" description="Polar residues" evidence="11">
    <location>
        <begin position="1124"/>
        <end position="1146"/>
    </location>
</feature>
<name>A0A9W8NP47_9PEZI</name>
<dbReference type="GO" id="GO:0003779">
    <property type="term" value="F:actin binding"/>
    <property type="evidence" value="ECO:0007669"/>
    <property type="project" value="UniProtKB-KW"/>
</dbReference>
<dbReference type="PROSITE" id="PS50030">
    <property type="entry name" value="UBA"/>
    <property type="match status" value="1"/>
</dbReference>
<keyword evidence="16" id="KW-1185">Reference proteome</keyword>
<feature type="compositionally biased region" description="Polar residues" evidence="11">
    <location>
        <begin position="775"/>
        <end position="833"/>
    </location>
</feature>
<dbReference type="InterPro" id="IPR009060">
    <property type="entry name" value="UBA-like_sf"/>
</dbReference>
<feature type="domain" description="UBA" evidence="12">
    <location>
        <begin position="1226"/>
        <end position="1266"/>
    </location>
</feature>
<reference evidence="15" key="1">
    <citation type="submission" date="2022-07" db="EMBL/GenBank/DDBJ databases">
        <title>Genome Sequence of Xylaria arbuscula.</title>
        <authorList>
            <person name="Buettner E."/>
        </authorList>
    </citation>
    <scope>NUCLEOTIDE SEQUENCE</scope>
    <source>
        <strain evidence="15">VT107</strain>
    </source>
</reference>
<feature type="compositionally biased region" description="Low complexity" evidence="11">
    <location>
        <begin position="702"/>
        <end position="725"/>
    </location>
</feature>
<feature type="domain" description="EH" evidence="13">
    <location>
        <begin position="20"/>
        <end position="120"/>
    </location>
</feature>
<dbReference type="PANTHER" id="PTHR11216:SF170">
    <property type="entry name" value="DYNAMIN ASSOCIATED PROTEIN 160, ISOFORM D"/>
    <property type="match status" value="1"/>
</dbReference>
<feature type="domain" description="EH" evidence="13">
    <location>
        <begin position="142"/>
        <end position="232"/>
    </location>
</feature>
<accession>A0A9W8NP47</accession>
<comment type="function">
    <text evidence="10">Component of the PAN1 actin cytoskeleton-regulatory complex required for the internalization of endosomes during actin-coupled endocytosis. The complex links the site of endocytosis to the cell membrane-associated actin cytoskeleton. Mediates uptake of external molecules and vacuolar degradation of plasma membrane proteins. Plays a role in the proper organization of the cell membrane-associated actin cytoskeleton and promotes its destabilization.</text>
</comment>
<organism evidence="15 16">
    <name type="scientific">Xylaria arbuscula</name>
    <dbReference type="NCBI Taxonomy" id="114810"/>
    <lineage>
        <taxon>Eukaryota</taxon>
        <taxon>Fungi</taxon>
        <taxon>Dikarya</taxon>
        <taxon>Ascomycota</taxon>
        <taxon>Pezizomycotina</taxon>
        <taxon>Sordariomycetes</taxon>
        <taxon>Xylariomycetidae</taxon>
        <taxon>Xylariales</taxon>
        <taxon>Xylariaceae</taxon>
        <taxon>Xylaria</taxon>
    </lineage>
</organism>
<evidence type="ECO:0000256" key="1">
    <source>
        <dbReference type="ARBA" id="ARBA00004125"/>
    </source>
</evidence>
<dbReference type="SMART" id="SM00165">
    <property type="entry name" value="UBA"/>
    <property type="match status" value="1"/>
</dbReference>
<feature type="compositionally biased region" description="Basic and acidic residues" evidence="11">
    <location>
        <begin position="1221"/>
        <end position="1231"/>
    </location>
</feature>
<feature type="compositionally biased region" description="Polar residues" evidence="11">
    <location>
        <begin position="944"/>
        <end position="954"/>
    </location>
</feature>
<comment type="caution">
    <text evidence="15">The sequence shown here is derived from an EMBL/GenBank/DDBJ whole genome shotgun (WGS) entry which is preliminary data.</text>
</comment>
<dbReference type="EMBL" id="JANPWZ010000037">
    <property type="protein sequence ID" value="KAJ3580007.1"/>
    <property type="molecule type" value="Genomic_DNA"/>
</dbReference>
<evidence type="ECO:0000256" key="3">
    <source>
        <dbReference type="ARBA" id="ARBA00004413"/>
    </source>
</evidence>
<evidence type="ECO:0000256" key="4">
    <source>
        <dbReference type="ARBA" id="ARBA00011159"/>
    </source>
</evidence>
<keyword evidence="9" id="KW-0963">Cytoplasm</keyword>
<dbReference type="InterPro" id="IPR011992">
    <property type="entry name" value="EF-hand-dom_pair"/>
</dbReference>
<dbReference type="Gene3D" id="1.10.8.10">
    <property type="entry name" value="DNA helicase RuvA subunit, C-terminal domain"/>
    <property type="match status" value="1"/>
</dbReference>
<comment type="subcellular location">
    <subcellularLocation>
        <location evidence="3">Cell membrane</location>
        <topology evidence="3">Peripheral membrane protein</topology>
        <orientation evidence="3">Cytoplasmic side</orientation>
    </subcellularLocation>
    <subcellularLocation>
        <location evidence="2">Cytoplasm</location>
        <location evidence="2">Cytoskeleton</location>
        <location evidence="2">Actin patch</location>
    </subcellularLocation>
    <subcellularLocation>
        <location evidence="1">Endosome membrane</location>
        <topology evidence="1">Peripheral membrane protein</topology>
        <orientation evidence="1">Cytoplasmic side</orientation>
    </subcellularLocation>
</comment>
<dbReference type="CDD" id="cd00052">
    <property type="entry name" value="EH"/>
    <property type="match status" value="3"/>
</dbReference>
<dbReference type="PROSITE" id="PS50031">
    <property type="entry name" value="EH"/>
    <property type="match status" value="3"/>
</dbReference>
<comment type="subunit">
    <text evidence="4">Component of the PAN1 actin cytoskeleton-regulatory complex.</text>
</comment>
<dbReference type="Pfam" id="PF12763">
    <property type="entry name" value="EH"/>
    <property type="match status" value="3"/>
</dbReference>
<dbReference type="SUPFAM" id="SSF47473">
    <property type="entry name" value="EF-hand"/>
    <property type="match status" value="3"/>
</dbReference>
<dbReference type="Pfam" id="PF00627">
    <property type="entry name" value="UBA"/>
    <property type="match status" value="1"/>
</dbReference>
<dbReference type="PROSITE" id="PS50222">
    <property type="entry name" value="EF_HAND_2"/>
    <property type="match status" value="1"/>
</dbReference>
<evidence type="ECO:0000259" key="14">
    <source>
        <dbReference type="PROSITE" id="PS50222"/>
    </source>
</evidence>
<keyword evidence="7" id="KW-0175">Coiled coil</keyword>
<dbReference type="GO" id="GO:0016197">
    <property type="term" value="P:endosomal transport"/>
    <property type="evidence" value="ECO:0007669"/>
    <property type="project" value="TreeGrafter"/>
</dbReference>
<feature type="domain" description="EF-hand" evidence="14">
    <location>
        <begin position="327"/>
        <end position="362"/>
    </location>
</feature>
<dbReference type="InterPro" id="IPR000261">
    <property type="entry name" value="EH_dom"/>
</dbReference>
<feature type="compositionally biased region" description="Polar residues" evidence="11">
    <location>
        <begin position="1024"/>
        <end position="1035"/>
    </location>
</feature>
<evidence type="ECO:0000256" key="6">
    <source>
        <dbReference type="ARBA" id="ARBA00022753"/>
    </source>
</evidence>
<feature type="compositionally biased region" description="Polar residues" evidence="11">
    <location>
        <begin position="255"/>
        <end position="265"/>
    </location>
</feature>
<evidence type="ECO:0000313" key="16">
    <source>
        <dbReference type="Proteomes" id="UP001148614"/>
    </source>
</evidence>
<evidence type="ECO:0000256" key="11">
    <source>
        <dbReference type="SAM" id="MobiDB-lite"/>
    </source>
</evidence>
<dbReference type="GO" id="GO:0005509">
    <property type="term" value="F:calcium ion binding"/>
    <property type="evidence" value="ECO:0007669"/>
    <property type="project" value="InterPro"/>
</dbReference>
<evidence type="ECO:0000259" key="13">
    <source>
        <dbReference type="PROSITE" id="PS50031"/>
    </source>
</evidence>
<feature type="region of interest" description="Disordered" evidence="11">
    <location>
        <begin position="368"/>
        <end position="517"/>
    </location>
</feature>
<dbReference type="GO" id="GO:0030479">
    <property type="term" value="C:actin cortical patch"/>
    <property type="evidence" value="ECO:0007669"/>
    <property type="project" value="UniProtKB-SubCell"/>
</dbReference>
<feature type="compositionally biased region" description="Low complexity" evidence="11">
    <location>
        <begin position="368"/>
        <end position="382"/>
    </location>
</feature>
<dbReference type="GO" id="GO:0006897">
    <property type="term" value="P:endocytosis"/>
    <property type="evidence" value="ECO:0007669"/>
    <property type="project" value="UniProtKB-KW"/>
</dbReference>
<dbReference type="AlphaFoldDB" id="A0A9W8NP47"/>
<evidence type="ECO:0000256" key="10">
    <source>
        <dbReference type="ARBA" id="ARBA00025194"/>
    </source>
</evidence>
<evidence type="ECO:0000256" key="7">
    <source>
        <dbReference type="ARBA" id="ARBA00023054"/>
    </source>
</evidence>
<dbReference type="VEuPathDB" id="FungiDB:F4678DRAFT_485873"/>
<feature type="compositionally biased region" description="Polar residues" evidence="11">
    <location>
        <begin position="237"/>
        <end position="247"/>
    </location>
</feature>